<dbReference type="InterPro" id="IPR019238">
    <property type="entry name" value="AbiEi_2"/>
</dbReference>
<dbReference type="Pfam" id="PF09952">
    <property type="entry name" value="AbiEi_2"/>
    <property type="match status" value="1"/>
</dbReference>
<comment type="caution">
    <text evidence="1">The sequence shown here is derived from an EMBL/GenBank/DDBJ whole genome shotgun (WGS) entry which is preliminary data.</text>
</comment>
<dbReference type="EMBL" id="BDSG01000006">
    <property type="protein sequence ID" value="GBL08919.1"/>
    <property type="molecule type" value="Genomic_DNA"/>
</dbReference>
<sequence length="366" mass="42213">MYPKHPLFNKCLTCLESLPNFQATIQDEPYISGKFLADGKLIMQTDHATINYVCEIKTGLNHDLVESVIEYFVNLGQRLPENQRPLLITQGLSSLIVEQFIASNLEFIDVDGSIYLNSPELYVVVRRPVTKNKDYTSLDITVATLQVMYILLKYPQLMLVTDNFENTIANLANITTKTVKNSLKKLEKLGYIRGYIRQQKKRYEIIDYLRLMERWELGYNETLRAKLLLGNFSSVDKKNFSDLAIELQKNAQEFNYLIGGELAASIMINYLRPLGATLHLKDDSNLIKIAIKMKLKPDQEGTIFFLKCFDNDRENLDNFAHPLLIHAELLSTGNSRLKETAQLLYNQYIKEVAEKNDWFSRKTSFI</sequence>
<evidence type="ECO:0000313" key="2">
    <source>
        <dbReference type="Proteomes" id="UP000248272"/>
    </source>
</evidence>
<reference evidence="1 2" key="1">
    <citation type="journal article" date="2018" name="Front. Microbiol.">
        <title>Adaptation of the Freshwater Bloom-Forming Cyanobacterium Microcystis aeruginosa to Brackish Water Is Driven by Recent Horizontal Transfer of Sucrose Genes.</title>
        <authorList>
            <person name="Tanabe Y."/>
            <person name="Hodoki Y."/>
            <person name="Sano T."/>
            <person name="Tada K."/>
            <person name="Watanabe M.M."/>
        </authorList>
    </citation>
    <scope>NUCLEOTIDE SEQUENCE [LARGE SCALE GENOMIC DNA]</scope>
    <source>
        <strain evidence="1 2">Sj</strain>
    </source>
</reference>
<proteinExistence type="predicted"/>
<accession>A0A2Z6UFS1</accession>
<dbReference type="AlphaFoldDB" id="A0A2Z6UFS1"/>
<evidence type="ECO:0000313" key="1">
    <source>
        <dbReference type="EMBL" id="GBL08919.1"/>
    </source>
</evidence>
<dbReference type="RefSeq" id="WP_002801189.1">
    <property type="nucleotide sequence ID" value="NZ_BDSG01000006.1"/>
</dbReference>
<name>A0A2Z6UFS1_MICAE</name>
<evidence type="ECO:0008006" key="3">
    <source>
        <dbReference type="Google" id="ProtNLM"/>
    </source>
</evidence>
<gene>
    <name evidence="1" type="ORF">MSj_00396</name>
</gene>
<protein>
    <recommendedName>
        <fullName evidence="3">HTH crp-type domain-containing protein</fullName>
    </recommendedName>
</protein>
<dbReference type="SUPFAM" id="SSF46785">
    <property type="entry name" value="Winged helix' DNA-binding domain"/>
    <property type="match status" value="1"/>
</dbReference>
<dbReference type="Proteomes" id="UP000248272">
    <property type="component" value="Unassembled WGS sequence"/>
</dbReference>
<dbReference type="InterPro" id="IPR036390">
    <property type="entry name" value="WH_DNA-bd_sf"/>
</dbReference>
<organism evidence="1 2">
    <name type="scientific">Microcystis aeruginosa Sj</name>
    <dbReference type="NCBI Taxonomy" id="1979544"/>
    <lineage>
        <taxon>Bacteria</taxon>
        <taxon>Bacillati</taxon>
        <taxon>Cyanobacteriota</taxon>
        <taxon>Cyanophyceae</taxon>
        <taxon>Oscillatoriophycideae</taxon>
        <taxon>Chroococcales</taxon>
        <taxon>Microcystaceae</taxon>
        <taxon>Microcystis</taxon>
    </lineage>
</organism>